<dbReference type="Pfam" id="PF11086">
    <property type="entry name" value="DUF2878"/>
    <property type="match status" value="1"/>
</dbReference>
<evidence type="ECO:0000313" key="2">
    <source>
        <dbReference type="EMBL" id="PSU96508.1"/>
    </source>
</evidence>
<feature type="transmembrane region" description="Helical" evidence="1">
    <location>
        <begin position="16"/>
        <end position="42"/>
    </location>
</feature>
<evidence type="ECO:0000256" key="1">
    <source>
        <dbReference type="SAM" id="Phobius"/>
    </source>
</evidence>
<dbReference type="InterPro" id="IPR021306">
    <property type="entry name" value="DUF2878"/>
</dbReference>
<feature type="transmembrane region" description="Helical" evidence="1">
    <location>
        <begin position="49"/>
        <end position="67"/>
    </location>
</feature>
<feature type="transmembrane region" description="Helical" evidence="1">
    <location>
        <begin position="87"/>
        <end position="105"/>
    </location>
</feature>
<dbReference type="STRING" id="318456.GCA_001455895_00320"/>
<protein>
    <submittedName>
        <fullName evidence="2">DUF2878 domain-containing protein</fullName>
    </submittedName>
</protein>
<dbReference type="OrthoDB" id="6522758at2"/>
<reference evidence="4 5" key="1">
    <citation type="submission" date="2018-01" db="EMBL/GenBank/DDBJ databases">
        <title>Whole genome sequencing of Histamine producing bacteria.</title>
        <authorList>
            <person name="Butler K."/>
        </authorList>
    </citation>
    <scope>NUCLEOTIDE SEQUENCE [LARGE SCALE GENOMIC DNA]</scope>
    <source>
        <strain evidence="3 4">A1-4</strain>
        <strain evidence="2 5">FS-7.2</strain>
    </source>
</reference>
<keyword evidence="1" id="KW-1133">Transmembrane helix</keyword>
<dbReference type="EMBL" id="PYOZ01000002">
    <property type="protein sequence ID" value="PSX46137.1"/>
    <property type="molecule type" value="Genomic_DNA"/>
</dbReference>
<evidence type="ECO:0000313" key="4">
    <source>
        <dbReference type="Proteomes" id="UP000240728"/>
    </source>
</evidence>
<comment type="caution">
    <text evidence="2">The sequence shown here is derived from an EMBL/GenBank/DDBJ whole genome shotgun (WGS) entry which is preliminary data.</text>
</comment>
<gene>
    <name evidence="3" type="ORF">C0W53_04170</name>
    <name evidence="2" type="ORF">C9J27_16325</name>
</gene>
<keyword evidence="4" id="KW-1185">Reference proteome</keyword>
<proteinExistence type="predicted"/>
<evidence type="ECO:0000313" key="3">
    <source>
        <dbReference type="EMBL" id="PSX46137.1"/>
    </source>
</evidence>
<keyword evidence="1" id="KW-0472">Membrane</keyword>
<feature type="transmembrane region" description="Helical" evidence="1">
    <location>
        <begin position="145"/>
        <end position="166"/>
    </location>
</feature>
<dbReference type="AlphaFoldDB" id="A0A2T3R0D0"/>
<accession>A0A2T3R0D0</accession>
<name>A0A2T3R0D0_9GAMM</name>
<organism evidence="2 5">
    <name type="scientific">Photobacterium kishitanii</name>
    <dbReference type="NCBI Taxonomy" id="318456"/>
    <lineage>
        <taxon>Bacteria</taxon>
        <taxon>Pseudomonadati</taxon>
        <taxon>Pseudomonadota</taxon>
        <taxon>Gammaproteobacteria</taxon>
        <taxon>Vibrionales</taxon>
        <taxon>Vibrionaceae</taxon>
        <taxon>Photobacterium</taxon>
    </lineage>
</organism>
<evidence type="ECO:0000313" key="5">
    <source>
        <dbReference type="Proteomes" id="UP000241426"/>
    </source>
</evidence>
<sequence>MAVTMKYVAIGLGFNLFWLLAVWGQYQYVGILISLLIGCWLFYHRSFPFAVIASVIGVGGDYVLFHLGVMQFPLPTNPLFAPFSSFIPLWLILLWLGFTSMVWIMRTQVLRLPLWGMIIGGSLGGALSYRIGLTLEAVIWPYSEGITFIGIGVVWVFYSIYLRWLLQVMTKRKTA</sequence>
<dbReference type="Proteomes" id="UP000240728">
    <property type="component" value="Unassembled WGS sequence"/>
</dbReference>
<feature type="transmembrane region" description="Helical" evidence="1">
    <location>
        <begin position="112"/>
        <end position="133"/>
    </location>
</feature>
<keyword evidence="1" id="KW-0812">Transmembrane</keyword>
<dbReference type="Proteomes" id="UP000241426">
    <property type="component" value="Unassembled WGS sequence"/>
</dbReference>
<dbReference type="EMBL" id="PYNF01000015">
    <property type="protein sequence ID" value="PSU96508.1"/>
    <property type="molecule type" value="Genomic_DNA"/>
</dbReference>